<evidence type="ECO:0000313" key="3">
    <source>
        <dbReference type="RefSeq" id="XP_027771136.1"/>
    </source>
</evidence>
<dbReference type="PANTHER" id="PTHR33912:SF3">
    <property type="entry name" value="OS01G0939400 PROTEIN"/>
    <property type="match status" value="1"/>
</dbReference>
<feature type="compositionally biased region" description="Polar residues" evidence="1">
    <location>
        <begin position="51"/>
        <end position="62"/>
    </location>
</feature>
<dbReference type="InterPro" id="IPR040381">
    <property type="entry name" value="At4g14450-like"/>
</dbReference>
<reference evidence="2" key="1">
    <citation type="journal article" date="2014" name="Nat. Genet.">
        <title>The genome of the stress-tolerant wild tomato species Solanum pennellii.</title>
        <authorList>
            <person name="Bolger A."/>
            <person name="Scossa F."/>
            <person name="Bolger M.E."/>
            <person name="Lanz C."/>
            <person name="Maumus F."/>
            <person name="Tohge T."/>
            <person name="Quesneville H."/>
            <person name="Alseekh S."/>
            <person name="Sorensen I."/>
            <person name="Lichtenstein G."/>
            <person name="Fich E.A."/>
            <person name="Conte M."/>
            <person name="Keller H."/>
            <person name="Schneeberger K."/>
            <person name="Schwacke R."/>
            <person name="Ofner I."/>
            <person name="Vrebalov J."/>
            <person name="Xu Y."/>
            <person name="Osorio S."/>
            <person name="Aflitos S.A."/>
            <person name="Schijlen E."/>
            <person name="Jimenez-Gomez J.M."/>
            <person name="Ryngajllo M."/>
            <person name="Kimura S."/>
            <person name="Kumar R."/>
            <person name="Koenig D."/>
            <person name="Headland L.R."/>
            <person name="Maloof J.N."/>
            <person name="Sinha N."/>
            <person name="van Ham R.C."/>
            <person name="Lankhorst R.K."/>
            <person name="Mao L."/>
            <person name="Vogel A."/>
            <person name="Arsova B."/>
            <person name="Panstruga R."/>
            <person name="Fei Z."/>
            <person name="Rose J.K."/>
            <person name="Zamir D."/>
            <person name="Carrari F."/>
            <person name="Giovannoni J.J."/>
            <person name="Weigel D."/>
            <person name="Usadel B."/>
            <person name="Fernie A.R."/>
        </authorList>
    </citation>
    <scope>NUCLEOTIDE SEQUENCE [LARGE SCALE GENOMIC DNA]</scope>
    <source>
        <strain evidence="2">cv. LA0716</strain>
    </source>
</reference>
<feature type="compositionally biased region" description="Basic and acidic residues" evidence="1">
    <location>
        <begin position="16"/>
        <end position="36"/>
    </location>
</feature>
<name>A0ABM1V5W8_SOLPN</name>
<dbReference type="Proteomes" id="UP000694930">
    <property type="component" value="Chromosome 1"/>
</dbReference>
<organism evidence="2 3">
    <name type="scientific">Solanum pennellii</name>
    <name type="common">Tomato</name>
    <name type="synonym">Lycopersicon pennellii</name>
    <dbReference type="NCBI Taxonomy" id="28526"/>
    <lineage>
        <taxon>Eukaryota</taxon>
        <taxon>Viridiplantae</taxon>
        <taxon>Streptophyta</taxon>
        <taxon>Embryophyta</taxon>
        <taxon>Tracheophyta</taxon>
        <taxon>Spermatophyta</taxon>
        <taxon>Magnoliopsida</taxon>
        <taxon>eudicotyledons</taxon>
        <taxon>Gunneridae</taxon>
        <taxon>Pentapetalae</taxon>
        <taxon>asterids</taxon>
        <taxon>lamiids</taxon>
        <taxon>Solanales</taxon>
        <taxon>Solanaceae</taxon>
        <taxon>Solanoideae</taxon>
        <taxon>Solaneae</taxon>
        <taxon>Solanum</taxon>
        <taxon>Solanum subgen. Lycopersicon</taxon>
    </lineage>
</organism>
<feature type="region of interest" description="Disordered" evidence="1">
    <location>
        <begin position="1"/>
        <end position="62"/>
    </location>
</feature>
<protein>
    <submittedName>
        <fullName evidence="3">Uncharacterized protein LOC107024776 isoform X1</fullName>
    </submittedName>
</protein>
<dbReference type="PANTHER" id="PTHR33912">
    <property type="entry name" value="OS01G0939400 PROTEIN"/>
    <property type="match status" value="1"/>
</dbReference>
<evidence type="ECO:0000256" key="1">
    <source>
        <dbReference type="SAM" id="MobiDB-lite"/>
    </source>
</evidence>
<reference evidence="3" key="2">
    <citation type="submission" date="2025-08" db="UniProtKB">
        <authorList>
            <consortium name="RefSeq"/>
        </authorList>
    </citation>
    <scope>IDENTIFICATION</scope>
</reference>
<keyword evidence="2" id="KW-1185">Reference proteome</keyword>
<gene>
    <name evidence="3" type="primary">LOC107024776</name>
</gene>
<dbReference type="RefSeq" id="XP_027771136.1">
    <property type="nucleotide sequence ID" value="XM_027915335.1"/>
</dbReference>
<sequence>MSLVDYASSDEEEELHEQPQENKQFSKAEEPTHRPPLDPLPTTNDNRHLPQPQNQRTSSSLNKEALHLSNLSESSKLKLPDASLLLNSPTMPGHLGHNTDHSSRVAAAMAENATRKRDVNVSASTYPRSKIPKGTLPNMKNVPETGGGLLLPPQLTGRCFNEIVQEQYCYRRHQQAISEEDLVLVAHRVRE</sequence>
<evidence type="ECO:0000313" key="2">
    <source>
        <dbReference type="Proteomes" id="UP000694930"/>
    </source>
</evidence>
<dbReference type="GeneID" id="107024776"/>
<accession>A0ABM1V5W8</accession>
<proteinExistence type="predicted"/>